<evidence type="ECO:0000313" key="3">
    <source>
        <dbReference type="Proteomes" id="UP000094527"/>
    </source>
</evidence>
<feature type="compositionally biased region" description="Polar residues" evidence="1">
    <location>
        <begin position="283"/>
        <end position="295"/>
    </location>
</feature>
<feature type="compositionally biased region" description="Basic and acidic residues" evidence="1">
    <location>
        <begin position="12"/>
        <end position="28"/>
    </location>
</feature>
<dbReference type="AlphaFoldDB" id="A0A1D2MZV1"/>
<feature type="compositionally biased region" description="Polar residues" evidence="1">
    <location>
        <begin position="708"/>
        <end position="727"/>
    </location>
</feature>
<feature type="region of interest" description="Disordered" evidence="1">
    <location>
        <begin position="433"/>
        <end position="498"/>
    </location>
</feature>
<evidence type="ECO:0008006" key="4">
    <source>
        <dbReference type="Google" id="ProtNLM"/>
    </source>
</evidence>
<gene>
    <name evidence="2" type="ORF">Ocin01_08512</name>
</gene>
<dbReference type="EMBL" id="LJIJ01000375">
    <property type="protein sequence ID" value="ODM98185.1"/>
    <property type="molecule type" value="Genomic_DNA"/>
</dbReference>
<accession>A0A1D2MZV1</accession>
<feature type="compositionally biased region" description="Basic and acidic residues" evidence="1">
    <location>
        <begin position="51"/>
        <end position="61"/>
    </location>
</feature>
<comment type="caution">
    <text evidence="2">The sequence shown here is derived from an EMBL/GenBank/DDBJ whole genome shotgun (WGS) entry which is preliminary data.</text>
</comment>
<feature type="region of interest" description="Disordered" evidence="1">
    <location>
        <begin position="618"/>
        <end position="727"/>
    </location>
</feature>
<feature type="compositionally biased region" description="Basic and acidic residues" evidence="1">
    <location>
        <begin position="317"/>
        <end position="326"/>
    </location>
</feature>
<feature type="region of interest" description="Disordered" evidence="1">
    <location>
        <begin position="233"/>
        <end position="298"/>
    </location>
</feature>
<feature type="region of interest" description="Disordered" evidence="1">
    <location>
        <begin position="512"/>
        <end position="579"/>
    </location>
</feature>
<feature type="compositionally biased region" description="Low complexity" evidence="1">
    <location>
        <begin position="521"/>
        <end position="538"/>
    </location>
</feature>
<feature type="region of interest" description="Disordered" evidence="1">
    <location>
        <begin position="311"/>
        <end position="330"/>
    </location>
</feature>
<feature type="compositionally biased region" description="Polar residues" evidence="1">
    <location>
        <begin position="433"/>
        <end position="455"/>
    </location>
</feature>
<feature type="compositionally biased region" description="Pro residues" evidence="1">
    <location>
        <begin position="654"/>
        <end position="663"/>
    </location>
</feature>
<protein>
    <recommendedName>
        <fullName evidence="4">WH2 domain-containing protein</fullName>
    </recommendedName>
</protein>
<evidence type="ECO:0000256" key="1">
    <source>
        <dbReference type="SAM" id="MobiDB-lite"/>
    </source>
</evidence>
<reference evidence="2 3" key="1">
    <citation type="journal article" date="2016" name="Genome Biol. Evol.">
        <title>Gene Family Evolution Reflects Adaptation to Soil Environmental Stressors in the Genome of the Collembolan Orchesella cincta.</title>
        <authorList>
            <person name="Faddeeva-Vakhrusheva A."/>
            <person name="Derks M.F."/>
            <person name="Anvar S.Y."/>
            <person name="Agamennone V."/>
            <person name="Suring W."/>
            <person name="Smit S."/>
            <person name="van Straalen N.M."/>
            <person name="Roelofs D."/>
        </authorList>
    </citation>
    <scope>NUCLEOTIDE SEQUENCE [LARGE SCALE GENOMIC DNA]</scope>
    <source>
        <tissue evidence="2">Mixed pool</tissue>
    </source>
</reference>
<sequence length="727" mass="78571">MYVEQTSASEVSKPEIEKAEPGAIEQEKIQQSLTLPQITLAVGTEAESDDTSSHLDSKPGLKSELIQDPPKEERVLTNEVSDVTNSSVNKEESDELKMKDTEAFQAVELRKKKEAPQVIYQYSGPPTIKMASWNERPRRAVSVKKDEDYIMGFGQQDPNAKSSNPARIHSFHGGPVVSMAQLQTDNDHVSGKNNRESSPTPTVHVKGWSAALNATNVTPNSTGAVRSVLSAWKQKMEETEKEKSKPKEGPPAEIDIYGSENTEKVQPTPAPVKSTPEPVKIVESTNKTVQRVSESQIEKQAKPVVVEVKAATTTTKPEPKVVEKSKTLGSSFRSEKPMVFSMSSMDSNSNTLPKTRPVTIHNPSDVVDYKSNPATSTVEITSGSTLQERKKFFQGIQPVQNGKEAPIPATNLKSNIAAIQKVFEKQRTTKIQQMGSQQSLYSEGTISPVSSLQRNDSMESRKSNNNNNNFQRQNSIESHASDSSSVVLRVSGKASPQLSSTEMVQKLFGRPNNFNLDASRRTPSPISSTTSTLSSSTSYERFTPSPTVVDGPNNSVRITTGGYKPPKMQPSSTTTPAIRSVGNKAIIMVNGAEGSKTANKTEKTSVANDIILHEKNSSNSAKLAPAPAKQVPVTTKKMSIESVGSQKSANSNGIPPPPPPPSDGPTTPSLNSEKLKTTPVANNSRSSKPLTPTTPTSPSPRDEIFNAIKNSNGNFGLKKTGSSILLK</sequence>
<organism evidence="2 3">
    <name type="scientific">Orchesella cincta</name>
    <name type="common">Springtail</name>
    <name type="synonym">Podura cincta</name>
    <dbReference type="NCBI Taxonomy" id="48709"/>
    <lineage>
        <taxon>Eukaryota</taxon>
        <taxon>Metazoa</taxon>
        <taxon>Ecdysozoa</taxon>
        <taxon>Arthropoda</taxon>
        <taxon>Hexapoda</taxon>
        <taxon>Collembola</taxon>
        <taxon>Entomobryomorpha</taxon>
        <taxon>Entomobryoidea</taxon>
        <taxon>Orchesellidae</taxon>
        <taxon>Orchesellinae</taxon>
        <taxon>Orchesella</taxon>
    </lineage>
</organism>
<feature type="compositionally biased region" description="Low complexity" evidence="1">
    <location>
        <begin position="684"/>
        <end position="696"/>
    </location>
</feature>
<feature type="region of interest" description="Disordered" evidence="1">
    <location>
        <begin position="1"/>
        <end position="97"/>
    </location>
</feature>
<feature type="region of interest" description="Disordered" evidence="1">
    <location>
        <begin position="152"/>
        <end position="172"/>
    </location>
</feature>
<feature type="region of interest" description="Disordered" evidence="1">
    <location>
        <begin position="340"/>
        <end position="371"/>
    </location>
</feature>
<feature type="compositionally biased region" description="Polar residues" evidence="1">
    <location>
        <begin position="1"/>
        <end position="10"/>
    </location>
</feature>
<keyword evidence="3" id="KW-1185">Reference proteome</keyword>
<name>A0A1D2MZV1_ORCCI</name>
<feature type="compositionally biased region" description="Polar residues" evidence="1">
    <location>
        <begin position="470"/>
        <end position="486"/>
    </location>
</feature>
<evidence type="ECO:0000313" key="2">
    <source>
        <dbReference type="EMBL" id="ODM98185.1"/>
    </source>
</evidence>
<feature type="compositionally biased region" description="Polar residues" evidence="1">
    <location>
        <begin position="632"/>
        <end position="653"/>
    </location>
</feature>
<feature type="compositionally biased region" description="Polar residues" evidence="1">
    <location>
        <begin position="156"/>
        <end position="165"/>
    </location>
</feature>
<proteinExistence type="predicted"/>
<feature type="compositionally biased region" description="Basic and acidic residues" evidence="1">
    <location>
        <begin position="234"/>
        <end position="250"/>
    </location>
</feature>
<feature type="compositionally biased region" description="Polar residues" evidence="1">
    <location>
        <begin position="78"/>
        <end position="88"/>
    </location>
</feature>
<dbReference type="OrthoDB" id="8882621at2759"/>
<dbReference type="Proteomes" id="UP000094527">
    <property type="component" value="Unassembled WGS sequence"/>
</dbReference>
<feature type="compositionally biased region" description="Polar residues" evidence="1">
    <location>
        <begin position="341"/>
        <end position="353"/>
    </location>
</feature>